<dbReference type="SMART" id="SM00345">
    <property type="entry name" value="HTH_GNTR"/>
    <property type="match status" value="1"/>
</dbReference>
<sequence>MTGFLFVYILGLFWLFLVTDANSSMTTNSVSPQQLFLTIQERIESGRYAPGAWLPTERTLAQEFSVDRSGIRSALAQLEEKGLITREPGRRPWVTQRGEKRKRASDPVPAVSSVQRSVVAILPQHPMHPASLFILHGLNTALRSGGAPPLRLQVFDTNGDSDSSAVDLEKQALDAVLDENVAGVVIWHMGGEDTLPQLRELQARGVPVVFIDRYPDGHYCDYVGVDNQASIEEAITHLRSLGHHRIAHLTTDEPTTAVIERRDSYLEIMSASWSEPRPEWLFVLVRKDIRYVKNEAAVRAAFDQFFGAPEPPTAIITMNDALAHYFMHEAASRGKSAPADFSIIGFDNVERHSPRPATLTTMHQPFDKMGRRAAKLLLERLANPDKNLEKRHILMSAPLLVRSTCRSLENAHADS</sequence>
<dbReference type="PROSITE" id="PS50949">
    <property type="entry name" value="HTH_GNTR"/>
    <property type="match status" value="1"/>
</dbReference>
<keyword evidence="3" id="KW-0804">Transcription</keyword>
<dbReference type="InterPro" id="IPR028082">
    <property type="entry name" value="Peripla_BP_I"/>
</dbReference>
<dbReference type="InterPro" id="IPR036388">
    <property type="entry name" value="WH-like_DNA-bd_sf"/>
</dbReference>
<dbReference type="PRINTS" id="PR00035">
    <property type="entry name" value="HTHGNTR"/>
</dbReference>
<dbReference type="CDD" id="cd07377">
    <property type="entry name" value="WHTH_GntR"/>
    <property type="match status" value="1"/>
</dbReference>
<evidence type="ECO:0000256" key="3">
    <source>
        <dbReference type="ARBA" id="ARBA00023163"/>
    </source>
</evidence>
<evidence type="ECO:0000313" key="5">
    <source>
        <dbReference type="EMBL" id="BDI32010.1"/>
    </source>
</evidence>
<dbReference type="CDD" id="cd06267">
    <property type="entry name" value="PBP1_LacI_sugar_binding-like"/>
    <property type="match status" value="1"/>
</dbReference>
<dbReference type="Gene3D" id="1.10.10.10">
    <property type="entry name" value="Winged helix-like DNA-binding domain superfamily/Winged helix DNA-binding domain"/>
    <property type="match status" value="1"/>
</dbReference>
<dbReference type="PANTHER" id="PTHR30146">
    <property type="entry name" value="LACI-RELATED TRANSCRIPTIONAL REPRESSOR"/>
    <property type="match status" value="1"/>
</dbReference>
<keyword evidence="6" id="KW-1185">Reference proteome</keyword>
<name>A0A402D6C5_9BACT</name>
<dbReference type="AlphaFoldDB" id="A0A402D6C5"/>
<feature type="region of interest" description="Disordered" evidence="4">
    <location>
        <begin position="87"/>
        <end position="109"/>
    </location>
</feature>
<dbReference type="Pfam" id="PF13377">
    <property type="entry name" value="Peripla_BP_3"/>
    <property type="match status" value="1"/>
</dbReference>
<dbReference type="GO" id="GO:0000976">
    <property type="term" value="F:transcription cis-regulatory region binding"/>
    <property type="evidence" value="ECO:0007669"/>
    <property type="project" value="TreeGrafter"/>
</dbReference>
<dbReference type="InterPro" id="IPR046335">
    <property type="entry name" value="LacI/GalR-like_sensor"/>
</dbReference>
<dbReference type="GO" id="GO:0003700">
    <property type="term" value="F:DNA-binding transcription factor activity"/>
    <property type="evidence" value="ECO:0007669"/>
    <property type="project" value="InterPro"/>
</dbReference>
<protein>
    <submittedName>
        <fullName evidence="5">LacI family transcriptional regulator</fullName>
    </submittedName>
</protein>
<dbReference type="EMBL" id="AP025739">
    <property type="protein sequence ID" value="BDI32010.1"/>
    <property type="molecule type" value="Genomic_DNA"/>
</dbReference>
<evidence type="ECO:0000256" key="1">
    <source>
        <dbReference type="ARBA" id="ARBA00023015"/>
    </source>
</evidence>
<keyword evidence="1" id="KW-0805">Transcription regulation</keyword>
<dbReference type="PANTHER" id="PTHR30146:SF145">
    <property type="entry name" value="RIBOSE OPERON REPRESSOR"/>
    <property type="match status" value="1"/>
</dbReference>
<gene>
    <name evidence="5" type="ORF">CCAX7_40610</name>
</gene>
<dbReference type="KEGG" id="ccot:CCAX7_40610"/>
<dbReference type="SUPFAM" id="SSF46785">
    <property type="entry name" value="Winged helix' DNA-binding domain"/>
    <property type="match status" value="1"/>
</dbReference>
<dbReference type="InterPro" id="IPR000524">
    <property type="entry name" value="Tscrpt_reg_HTH_GntR"/>
</dbReference>
<organism evidence="5 6">
    <name type="scientific">Capsulimonas corticalis</name>
    <dbReference type="NCBI Taxonomy" id="2219043"/>
    <lineage>
        <taxon>Bacteria</taxon>
        <taxon>Bacillati</taxon>
        <taxon>Armatimonadota</taxon>
        <taxon>Armatimonadia</taxon>
        <taxon>Capsulimonadales</taxon>
        <taxon>Capsulimonadaceae</taxon>
        <taxon>Capsulimonas</taxon>
    </lineage>
</organism>
<dbReference type="Gene3D" id="3.40.50.2300">
    <property type="match status" value="2"/>
</dbReference>
<dbReference type="SUPFAM" id="SSF53822">
    <property type="entry name" value="Periplasmic binding protein-like I"/>
    <property type="match status" value="1"/>
</dbReference>
<evidence type="ECO:0000256" key="2">
    <source>
        <dbReference type="ARBA" id="ARBA00023125"/>
    </source>
</evidence>
<reference evidence="5 6" key="1">
    <citation type="journal article" date="2019" name="Int. J. Syst. Evol. Microbiol.">
        <title>Capsulimonas corticalis gen. nov., sp. nov., an aerobic capsulated bacterium, of a novel bacterial order, Capsulimonadales ord. nov., of the class Armatimonadia of the phylum Armatimonadetes.</title>
        <authorList>
            <person name="Li J."/>
            <person name="Kudo C."/>
            <person name="Tonouchi A."/>
        </authorList>
    </citation>
    <scope>NUCLEOTIDE SEQUENCE [LARGE SCALE GENOMIC DNA]</scope>
    <source>
        <strain evidence="5 6">AX-7</strain>
    </source>
</reference>
<dbReference type="InterPro" id="IPR036390">
    <property type="entry name" value="WH_DNA-bd_sf"/>
</dbReference>
<proteinExistence type="predicted"/>
<evidence type="ECO:0000256" key="4">
    <source>
        <dbReference type="SAM" id="MobiDB-lite"/>
    </source>
</evidence>
<accession>A0A402D6C5</accession>
<dbReference type="Proteomes" id="UP000287394">
    <property type="component" value="Chromosome"/>
</dbReference>
<keyword evidence="2" id="KW-0238">DNA-binding</keyword>
<evidence type="ECO:0000313" key="6">
    <source>
        <dbReference type="Proteomes" id="UP000287394"/>
    </source>
</evidence>
<dbReference type="Pfam" id="PF00392">
    <property type="entry name" value="GntR"/>
    <property type="match status" value="1"/>
</dbReference>